<dbReference type="Pfam" id="PF01206">
    <property type="entry name" value="TusA"/>
    <property type="match status" value="1"/>
</dbReference>
<evidence type="ECO:0000313" key="4">
    <source>
        <dbReference type="Proteomes" id="UP000295146"/>
    </source>
</evidence>
<dbReference type="Proteomes" id="UP000295146">
    <property type="component" value="Unassembled WGS sequence"/>
</dbReference>
<dbReference type="PANTHER" id="PTHR33279">
    <property type="entry name" value="SULFUR CARRIER PROTEIN YEDF-RELATED"/>
    <property type="match status" value="1"/>
</dbReference>
<dbReference type="PANTHER" id="PTHR33279:SF6">
    <property type="entry name" value="SULFUR CARRIER PROTEIN YEDF-RELATED"/>
    <property type="match status" value="1"/>
</dbReference>
<reference evidence="3 4" key="1">
    <citation type="submission" date="2019-03" db="EMBL/GenBank/DDBJ databases">
        <title>Genomic Encyclopedia of Type Strains, Phase III (KMG-III): the genomes of soil and plant-associated and newly described type strains.</title>
        <authorList>
            <person name="Whitman W."/>
        </authorList>
    </citation>
    <scope>NUCLEOTIDE SEQUENCE [LARGE SCALE GENOMIC DNA]</scope>
    <source>
        <strain evidence="3 4">VKM Ac-2573</strain>
    </source>
</reference>
<keyword evidence="4" id="KW-1185">Reference proteome</keyword>
<dbReference type="SUPFAM" id="SSF64307">
    <property type="entry name" value="SirA-like"/>
    <property type="match status" value="1"/>
</dbReference>
<dbReference type="EMBL" id="SODP01000001">
    <property type="protein sequence ID" value="TDW75694.1"/>
    <property type="molecule type" value="Genomic_DNA"/>
</dbReference>
<dbReference type="InterPro" id="IPR001455">
    <property type="entry name" value="TusA-like"/>
</dbReference>
<accession>A0A4R8CHT1</accession>
<evidence type="ECO:0000259" key="2">
    <source>
        <dbReference type="PROSITE" id="PS01148"/>
    </source>
</evidence>
<dbReference type="InterPro" id="IPR036868">
    <property type="entry name" value="TusA-like_sf"/>
</dbReference>
<organism evidence="3 4">
    <name type="scientific">Kribbella pratensis</name>
    <dbReference type="NCBI Taxonomy" id="2512112"/>
    <lineage>
        <taxon>Bacteria</taxon>
        <taxon>Bacillati</taxon>
        <taxon>Actinomycetota</taxon>
        <taxon>Actinomycetes</taxon>
        <taxon>Propionibacteriales</taxon>
        <taxon>Kribbellaceae</taxon>
        <taxon>Kribbella</taxon>
    </lineage>
</organism>
<dbReference type="CDD" id="cd00291">
    <property type="entry name" value="SirA_YedF_YeeD"/>
    <property type="match status" value="1"/>
</dbReference>
<name>A0A4R8CHT1_9ACTN</name>
<dbReference type="AlphaFoldDB" id="A0A4R8CHT1"/>
<dbReference type="PROSITE" id="PS01148">
    <property type="entry name" value="UPF0033"/>
    <property type="match status" value="1"/>
</dbReference>
<comment type="similarity">
    <text evidence="1">Belongs to the sulfur carrier protein TusA family.</text>
</comment>
<sequence length="70" mass="7470">MNVDLDCQGMVCPLPVIKLAKALPTVAVGETVTVLADDPAAAVDIPAWCRMRSQELVEATGKSYVVRRVS</sequence>
<protein>
    <submittedName>
        <fullName evidence="3">tRNA 2-thiouridine synthesizing protein A</fullName>
    </submittedName>
</protein>
<dbReference type="RefSeq" id="WP_238159552.1">
    <property type="nucleotide sequence ID" value="NZ_SODP01000001.1"/>
</dbReference>
<dbReference type="Gene3D" id="3.30.110.40">
    <property type="entry name" value="TusA-like domain"/>
    <property type="match status" value="1"/>
</dbReference>
<gene>
    <name evidence="3" type="ORF">EV653_0829</name>
</gene>
<comment type="caution">
    <text evidence="3">The sequence shown here is derived from an EMBL/GenBank/DDBJ whole genome shotgun (WGS) entry which is preliminary data.</text>
</comment>
<proteinExistence type="inferred from homology"/>
<evidence type="ECO:0000313" key="3">
    <source>
        <dbReference type="EMBL" id="TDW75694.1"/>
    </source>
</evidence>
<feature type="domain" description="UPF0033" evidence="2">
    <location>
        <begin position="5"/>
        <end position="29"/>
    </location>
</feature>
<evidence type="ECO:0000256" key="1">
    <source>
        <dbReference type="ARBA" id="ARBA00008984"/>
    </source>
</evidence>